<reference evidence="7" key="1">
    <citation type="journal article" date="2012" name="Nat. Biotechnol.">
        <title>Reference genome sequence of the model plant Setaria.</title>
        <authorList>
            <person name="Bennetzen J.L."/>
            <person name="Schmutz J."/>
            <person name="Wang H."/>
            <person name="Percifield R."/>
            <person name="Hawkins J."/>
            <person name="Pontaroli A.C."/>
            <person name="Estep M."/>
            <person name="Feng L."/>
            <person name="Vaughn J.N."/>
            <person name="Grimwood J."/>
            <person name="Jenkins J."/>
            <person name="Barry K."/>
            <person name="Lindquist E."/>
            <person name="Hellsten U."/>
            <person name="Deshpande S."/>
            <person name="Wang X."/>
            <person name="Wu X."/>
            <person name="Mitros T."/>
            <person name="Triplett J."/>
            <person name="Yang X."/>
            <person name="Ye C.Y."/>
            <person name="Mauro-Herrera M."/>
            <person name="Wang L."/>
            <person name="Li P."/>
            <person name="Sharma M."/>
            <person name="Sharma R."/>
            <person name="Ronald P.C."/>
            <person name="Panaud O."/>
            <person name="Kellogg E.A."/>
            <person name="Brutnell T.P."/>
            <person name="Doust A.N."/>
            <person name="Tuskan G.A."/>
            <person name="Rokhsar D."/>
            <person name="Devos K.M."/>
        </authorList>
    </citation>
    <scope>NUCLEOTIDE SEQUENCE [LARGE SCALE GENOMIC DNA]</scope>
    <source>
        <strain evidence="7">cv. Yugu1</strain>
    </source>
</reference>
<feature type="region of interest" description="Disordered" evidence="4">
    <location>
        <begin position="7"/>
        <end position="30"/>
    </location>
</feature>
<comment type="similarity">
    <text evidence="1">Belongs to the FLZ family.</text>
</comment>
<dbReference type="PANTHER" id="PTHR47847">
    <property type="entry name" value="FCS-LIKE ZINC FINGER 17"/>
    <property type="match status" value="1"/>
</dbReference>
<feature type="zinc finger region" description="FLZ-type" evidence="3">
    <location>
        <begin position="122"/>
        <end position="166"/>
    </location>
</feature>
<keyword evidence="2" id="KW-0479">Metal-binding</keyword>
<dbReference type="Proteomes" id="UP000004995">
    <property type="component" value="Unassembled WGS sequence"/>
</dbReference>
<gene>
    <name evidence="6" type="primary">LOC101753052</name>
</gene>
<evidence type="ECO:0000256" key="2">
    <source>
        <dbReference type="ARBA" id="ARBA00022723"/>
    </source>
</evidence>
<accession>K3ZWX4</accession>
<dbReference type="EMBL" id="AGNK02001101">
    <property type="status" value="NOT_ANNOTATED_CDS"/>
    <property type="molecule type" value="Genomic_DNA"/>
</dbReference>
<dbReference type="Pfam" id="PF04570">
    <property type="entry name" value="zf-FLZ"/>
    <property type="match status" value="1"/>
</dbReference>
<dbReference type="PROSITE" id="PS51795">
    <property type="entry name" value="ZF_FLZ"/>
    <property type="match status" value="1"/>
</dbReference>
<dbReference type="Gramene" id="KQL24598">
    <property type="protein sequence ID" value="KQL24598"/>
    <property type="gene ID" value="SETIT_031106mg"/>
</dbReference>
<evidence type="ECO:0000259" key="5">
    <source>
        <dbReference type="PROSITE" id="PS51795"/>
    </source>
</evidence>
<dbReference type="eggNOG" id="ENOG502S8BY">
    <property type="taxonomic scope" value="Eukaryota"/>
</dbReference>
<dbReference type="EnsemblPlants" id="KQL24598">
    <property type="protein sequence ID" value="KQL24598"/>
    <property type="gene ID" value="SETIT_031106mg"/>
</dbReference>
<feature type="compositionally biased region" description="Basic and acidic residues" evidence="4">
    <location>
        <begin position="42"/>
        <end position="65"/>
    </location>
</feature>
<dbReference type="InParanoid" id="K3ZWX4"/>
<protein>
    <recommendedName>
        <fullName evidence="5">FLZ-type domain-containing protein</fullName>
    </recommendedName>
</protein>
<keyword evidence="7" id="KW-1185">Reference proteome</keyword>
<dbReference type="AlphaFoldDB" id="K3ZWX4"/>
<dbReference type="HOGENOM" id="CLU_127907_0_0_1"/>
<evidence type="ECO:0000256" key="4">
    <source>
        <dbReference type="SAM" id="MobiDB-lite"/>
    </source>
</evidence>
<feature type="domain" description="FLZ-type" evidence="5">
    <location>
        <begin position="122"/>
        <end position="166"/>
    </location>
</feature>
<evidence type="ECO:0000256" key="3">
    <source>
        <dbReference type="PROSITE-ProRule" id="PRU01131"/>
    </source>
</evidence>
<dbReference type="InterPro" id="IPR044181">
    <property type="entry name" value="FLZ17/18"/>
</dbReference>
<proteinExistence type="inferred from homology"/>
<evidence type="ECO:0000256" key="1">
    <source>
        <dbReference type="ARBA" id="ARBA00009374"/>
    </source>
</evidence>
<dbReference type="InterPro" id="IPR007650">
    <property type="entry name" value="Zf-FLZ_dom"/>
</dbReference>
<dbReference type="GO" id="GO:0046872">
    <property type="term" value="F:metal ion binding"/>
    <property type="evidence" value="ECO:0007669"/>
    <property type="project" value="UniProtKB-KW"/>
</dbReference>
<feature type="region of interest" description="Disordered" evidence="4">
    <location>
        <begin position="42"/>
        <end position="75"/>
    </location>
</feature>
<reference evidence="6" key="2">
    <citation type="submission" date="2018-08" db="UniProtKB">
        <authorList>
            <consortium name="EnsemblPlants"/>
        </authorList>
    </citation>
    <scope>IDENTIFICATION</scope>
    <source>
        <strain evidence="6">Yugu1</strain>
    </source>
</reference>
<name>K3ZWX4_SETIT</name>
<dbReference type="STRING" id="4555.K3ZWX4"/>
<dbReference type="OMA" id="HRRGPCG"/>
<dbReference type="PANTHER" id="PTHR47847:SF2">
    <property type="entry name" value="FCS-LIKE ZINC FINGER 17-RELATED"/>
    <property type="match status" value="1"/>
</dbReference>
<evidence type="ECO:0000313" key="7">
    <source>
        <dbReference type="Proteomes" id="UP000004995"/>
    </source>
</evidence>
<evidence type="ECO:0000313" key="6">
    <source>
        <dbReference type="EnsemblPlants" id="KQL24598"/>
    </source>
</evidence>
<organism evidence="6 7">
    <name type="scientific">Setaria italica</name>
    <name type="common">Foxtail millet</name>
    <name type="synonym">Panicum italicum</name>
    <dbReference type="NCBI Taxonomy" id="4555"/>
    <lineage>
        <taxon>Eukaryota</taxon>
        <taxon>Viridiplantae</taxon>
        <taxon>Streptophyta</taxon>
        <taxon>Embryophyta</taxon>
        <taxon>Tracheophyta</taxon>
        <taxon>Spermatophyta</taxon>
        <taxon>Magnoliopsida</taxon>
        <taxon>Liliopsida</taxon>
        <taxon>Poales</taxon>
        <taxon>Poaceae</taxon>
        <taxon>PACMAD clade</taxon>
        <taxon>Panicoideae</taxon>
        <taxon>Panicodae</taxon>
        <taxon>Paniceae</taxon>
        <taxon>Cenchrinae</taxon>
        <taxon>Setaria</taxon>
    </lineage>
</organism>
<sequence>MVGWERGAVSGRLAATHPPSSPALRHSAMLPRPSQRSIFHLGEEGGYDHQGADDTTTRHQEGRLDHGRHRRKRDAVDDAGVGLQILVQHHHHTRAPSHSHIVLKQVVLPTAAARHRRGPCGSFLRACSLCLRELSPNKDVYMYRGDQGFCSEECRCQQMLRDEAREHEAMIKKERVRRGLPHHLRHGPRPAPVAAAIRGTPRRPVAVAF</sequence>